<dbReference type="PANTHER" id="PTHR47067:SF7">
    <property type="entry name" value="TPX2 (TARGETING PROTEIN FOR XKLP2) PROTEIN FAMILY"/>
    <property type="match status" value="1"/>
</dbReference>
<evidence type="ECO:0000256" key="6">
    <source>
        <dbReference type="SAM" id="MobiDB-lite"/>
    </source>
</evidence>
<evidence type="ECO:0000313" key="9">
    <source>
        <dbReference type="EMBL" id="GJT76654.1"/>
    </source>
</evidence>
<keyword evidence="4" id="KW-0493">Microtubule</keyword>
<evidence type="ECO:0000256" key="1">
    <source>
        <dbReference type="ARBA" id="ARBA00004245"/>
    </source>
</evidence>
<evidence type="ECO:0000313" key="10">
    <source>
        <dbReference type="Proteomes" id="UP001151760"/>
    </source>
</evidence>
<name>A0ABQ5GN68_9ASTR</name>
<proteinExistence type="inferred from homology"/>
<dbReference type="InterPro" id="IPR025558">
    <property type="entry name" value="DUF4283"/>
</dbReference>
<feature type="region of interest" description="Disordered" evidence="6">
    <location>
        <begin position="144"/>
        <end position="219"/>
    </location>
</feature>
<comment type="similarity">
    <text evidence="2">Belongs to the TPX2 family.</text>
</comment>
<feature type="compositionally biased region" description="Basic residues" evidence="6">
    <location>
        <begin position="368"/>
        <end position="382"/>
    </location>
</feature>
<keyword evidence="10" id="KW-1185">Reference proteome</keyword>
<feature type="compositionally biased region" description="Polar residues" evidence="6">
    <location>
        <begin position="162"/>
        <end position="184"/>
    </location>
</feature>
<dbReference type="Pfam" id="PF06886">
    <property type="entry name" value="TPX2"/>
    <property type="match status" value="1"/>
</dbReference>
<dbReference type="InterPro" id="IPR044216">
    <property type="entry name" value="WDL7"/>
</dbReference>
<accession>A0ABQ5GN68</accession>
<keyword evidence="5" id="KW-0206">Cytoskeleton</keyword>
<dbReference type="InterPro" id="IPR027329">
    <property type="entry name" value="TPX2_C"/>
</dbReference>
<evidence type="ECO:0000256" key="3">
    <source>
        <dbReference type="ARBA" id="ARBA00022490"/>
    </source>
</evidence>
<comment type="subcellular location">
    <subcellularLocation>
        <location evidence="1">Cytoplasm</location>
        <location evidence="1">Cytoskeleton</location>
    </subcellularLocation>
</comment>
<dbReference type="Proteomes" id="UP001151760">
    <property type="component" value="Unassembled WGS sequence"/>
</dbReference>
<reference evidence="9" key="2">
    <citation type="submission" date="2022-01" db="EMBL/GenBank/DDBJ databases">
        <authorList>
            <person name="Yamashiro T."/>
            <person name="Shiraishi A."/>
            <person name="Satake H."/>
            <person name="Nakayama K."/>
        </authorList>
    </citation>
    <scope>NUCLEOTIDE SEQUENCE</scope>
</reference>
<dbReference type="Pfam" id="PF14111">
    <property type="entry name" value="DUF4283"/>
    <property type="match status" value="1"/>
</dbReference>
<dbReference type="PANTHER" id="PTHR47067">
    <property type="entry name" value="TPX2 (TARGETING PROTEIN FOR XKLP2) PROTEIN FAMILY-RELATED"/>
    <property type="match status" value="1"/>
</dbReference>
<feature type="compositionally biased region" description="Basic and acidic residues" evidence="6">
    <location>
        <begin position="144"/>
        <end position="161"/>
    </location>
</feature>
<organism evidence="9 10">
    <name type="scientific">Tanacetum coccineum</name>
    <dbReference type="NCBI Taxonomy" id="301880"/>
    <lineage>
        <taxon>Eukaryota</taxon>
        <taxon>Viridiplantae</taxon>
        <taxon>Streptophyta</taxon>
        <taxon>Embryophyta</taxon>
        <taxon>Tracheophyta</taxon>
        <taxon>Spermatophyta</taxon>
        <taxon>Magnoliopsida</taxon>
        <taxon>eudicotyledons</taxon>
        <taxon>Gunneridae</taxon>
        <taxon>Pentapetalae</taxon>
        <taxon>asterids</taxon>
        <taxon>campanulids</taxon>
        <taxon>Asterales</taxon>
        <taxon>Asteraceae</taxon>
        <taxon>Asteroideae</taxon>
        <taxon>Anthemideae</taxon>
        <taxon>Anthemidinae</taxon>
        <taxon>Tanacetum</taxon>
    </lineage>
</organism>
<evidence type="ECO:0000256" key="2">
    <source>
        <dbReference type="ARBA" id="ARBA00005885"/>
    </source>
</evidence>
<gene>
    <name evidence="9" type="ORF">Tco_1043379</name>
</gene>
<feature type="compositionally biased region" description="Basic and acidic residues" evidence="6">
    <location>
        <begin position="389"/>
        <end position="398"/>
    </location>
</feature>
<sequence>MGSNKLSDVNVGGNNLHGLGDSVSLGRYLEEAKSYAQPGLVAEKKAFFEAYFNKAAAQKPATALLEQEKANAAATCYKSDVEERAYGTNHATHDMLTRISNFDSSQRIVVLHPIKLPPPPVLNLKISALAEPLTEKIVVATDRKNKETLNNTEKFEDHPSVSEDSGTSQMDPPLSKSNLSTDQEVLQPKISRKPATLSFRSSSYGSKRSRIPLSPANYASMHPRKENMLTPITKNKLQSPTIPSPFTFRTEERAARRKQARKLEDAQKVQLQTTLKEKSETELTRLRQSCCFKARPLPSFYNERETPKSPLKKVTNVISKKPMATPSKVVFVDYVVVTSLYDFAYVNLALQAANGVNKTSETPSVKGRSLKKNLKRKTHRKSAANNIEGETKDRIERERPKSPLNKCFKPICFTRAVIHGGSKSLNLVSTKDNPSFDVNTQHVQVSSTGMFGPIPRKFICRFGNTFSIATEVTSDSLFTSSLNEVGLPQLPLVSPTAPLPLHQSNIDVTATFGVSLLTVGMNNDKRKVVIDALGAMCDLISSSRPGESDGTRNVSSDSIMVHTSSPVEEVSTSYAGAAGASSEDQPKVNSNFHPLVAYPVFDFVNISIPRKFIEKESGNYGNFERIISNLQSLKNERNVDDDLEDMGMEKNELFVFVHWQRKEKEISWMVQKQAAREGHTDSRFLYTGMKMVIHGGSKSVNLVATKDNPSFDVNAQYVQVSSTGMFGPIPSKSIGRFGNTSSIATEVTSDSLFTSSLNEVGLPQSPLVSPTAPLPLHQSNVDVVATFEVSLSTVGMTNDKRKVVIDALGAMCDLISASRPGESVGTRNVSRDSITVHTSSPVEDVLIHSIDDATPLFCLSLNSLKDINEFTKELEVGKNALWLELAEETRSGICDIIYDRWNTLLNLQKSAIISTSYAGAAGASSEDQPKVNSNFRPLVANRVFDFVNISIPRKFIEKEQLGKHGLKIIMMNTKGYFFFKFDSRAGLEAVLEGGPWVIRNSPSILKKWSMDTRLLKEIDSHSDMG</sequence>
<feature type="domain" description="TPX2 C-terminal" evidence="7">
    <location>
        <begin position="246"/>
        <end position="310"/>
    </location>
</feature>
<keyword evidence="3" id="KW-0963">Cytoplasm</keyword>
<protein>
    <submittedName>
        <fullName evidence="9">Zinc knuckle CX2CX4HX4C containing protein</fullName>
    </submittedName>
</protein>
<reference evidence="9" key="1">
    <citation type="journal article" date="2022" name="Int. J. Mol. Sci.">
        <title>Draft Genome of Tanacetum Coccineum: Genomic Comparison of Closely Related Tanacetum-Family Plants.</title>
        <authorList>
            <person name="Yamashiro T."/>
            <person name="Shiraishi A."/>
            <person name="Nakayama K."/>
            <person name="Satake H."/>
        </authorList>
    </citation>
    <scope>NUCLEOTIDE SEQUENCE</scope>
</reference>
<dbReference type="EMBL" id="BQNB010018643">
    <property type="protein sequence ID" value="GJT76654.1"/>
    <property type="molecule type" value="Genomic_DNA"/>
</dbReference>
<feature type="region of interest" description="Disordered" evidence="6">
    <location>
        <begin position="358"/>
        <end position="398"/>
    </location>
</feature>
<comment type="caution">
    <text evidence="9">The sequence shown here is derived from an EMBL/GenBank/DDBJ whole genome shotgun (WGS) entry which is preliminary data.</text>
</comment>
<evidence type="ECO:0000259" key="7">
    <source>
        <dbReference type="Pfam" id="PF06886"/>
    </source>
</evidence>
<feature type="domain" description="DUF4283" evidence="8">
    <location>
        <begin position="961"/>
        <end position="1012"/>
    </location>
</feature>
<evidence type="ECO:0000256" key="4">
    <source>
        <dbReference type="ARBA" id="ARBA00022701"/>
    </source>
</evidence>
<evidence type="ECO:0000259" key="8">
    <source>
        <dbReference type="Pfam" id="PF14111"/>
    </source>
</evidence>
<evidence type="ECO:0000256" key="5">
    <source>
        <dbReference type="ARBA" id="ARBA00023212"/>
    </source>
</evidence>